<name>Q982E1_RHILO</name>
<geneLocation type="plasmid" evidence="1 2">
    <name>pMLa</name>
</geneLocation>
<dbReference type="AlphaFoldDB" id="Q982E1"/>
<accession>Q982E1</accession>
<sequence>MRSTISIPASAAAFAAARAAAVPDDFNKVVRCANMRISIYLLSNEPPATAYPGPSTARGKLAAVP</sequence>
<dbReference type="KEGG" id="mlo:msl9399"/>
<organism evidence="1 2">
    <name type="scientific">Mesorhizobium japonicum (strain LMG 29417 / CECT 9101 / MAFF 303099)</name>
    <name type="common">Mesorhizobium loti (strain MAFF 303099)</name>
    <dbReference type="NCBI Taxonomy" id="266835"/>
    <lineage>
        <taxon>Bacteria</taxon>
        <taxon>Pseudomonadati</taxon>
        <taxon>Pseudomonadota</taxon>
        <taxon>Alphaproteobacteria</taxon>
        <taxon>Hyphomicrobiales</taxon>
        <taxon>Phyllobacteriaceae</taxon>
        <taxon>Mesorhizobium</taxon>
    </lineage>
</organism>
<keyword evidence="1" id="KW-0614">Plasmid</keyword>
<dbReference type="Proteomes" id="UP000000552">
    <property type="component" value="Plasmid pMLa"/>
</dbReference>
<proteinExistence type="predicted"/>
<protein>
    <submittedName>
        <fullName evidence="1">Msl9399 protein</fullName>
    </submittedName>
</protein>
<reference evidence="1 2" key="1">
    <citation type="journal article" date="2000" name="DNA Res.">
        <title>Complete genome structure of the nitrogen-fixing symbiotic bacterium Mesorhizobium loti.</title>
        <authorList>
            <person name="Kaneko T."/>
            <person name="Nakamura Y."/>
            <person name="Sato S."/>
            <person name="Asamizu E."/>
            <person name="Kato T."/>
            <person name="Sasamoto S."/>
            <person name="Watanabe A."/>
            <person name="Idesawa K."/>
            <person name="Ishikawa A."/>
            <person name="Kawashima K."/>
            <person name="Kimura T."/>
            <person name="Kishida Y."/>
            <person name="Kiyokawa C."/>
            <person name="Kohara M."/>
            <person name="Matsumoto M."/>
            <person name="Matsuno A."/>
            <person name="Mochizuki Y."/>
            <person name="Nakayama S."/>
            <person name="Nakazaki N."/>
            <person name="Shimpo S."/>
            <person name="Sugimoto M."/>
            <person name="Takeuchi C."/>
            <person name="Yamada M."/>
            <person name="Tabata S."/>
        </authorList>
    </citation>
    <scope>NUCLEOTIDE SEQUENCE [LARGE SCALE GENOMIC DNA]</scope>
    <source>
        <strain evidence="2">LMG 29417 / CECT 9101 / MAFF 303099</strain>
        <plasmid evidence="1 2">pMLa</plasmid>
    </source>
</reference>
<gene>
    <name evidence="1" type="ordered locus">msl9399</name>
</gene>
<evidence type="ECO:0000313" key="2">
    <source>
        <dbReference type="Proteomes" id="UP000000552"/>
    </source>
</evidence>
<evidence type="ECO:0000313" key="1">
    <source>
        <dbReference type="EMBL" id="BAB54518.1"/>
    </source>
</evidence>
<dbReference type="HOGENOM" id="CLU_2846834_0_0_5"/>
<dbReference type="EMBL" id="BA000013">
    <property type="protein sequence ID" value="BAB54518.1"/>
    <property type="molecule type" value="Genomic_DNA"/>
</dbReference>